<dbReference type="Bgee" id="ENSCPOG00000006904">
    <property type="expression patterns" value="Expressed in heart and 13 other cell types or tissues"/>
</dbReference>
<evidence type="ECO:0000313" key="4">
    <source>
        <dbReference type="Proteomes" id="UP000005447"/>
    </source>
</evidence>
<sequence length="388" mass="41338">MFAPCAGRGLGRLWLGRLQFGAGPWAPGAVQTRSSGSGGDERRPGSELQTPQLRSTSRAAKEWALRVSPFGRLRVRLPCHVAVRALDPLCYPDGDRVLVAACNAEGGPRGLDGLQVTYDEASCETTIEADSLDPRASVAVDAPLKFGLDIKSSGSSCVKVQNMECDDCKIETEQGTSILQSVKSQKLHIQTKGGSVTCMGTVYGNINIHTSSKSSVTIDKLQGSCVNISTEDGLLKAKYLYTESSSLSSMAGDITLGSVHGDIILQSKTGNITVDSSAGCLKASTHQGAIDVYVSQLGKVELKSHRGSVTVKVPPSLQACVQLSGKEVDVSPDVPIQEMTEEQQCAGVRVTGFMNPAKEQENWIHAAAPEGTVNIRSQTWFQSLKRQD</sequence>
<dbReference type="GeneID" id="100725029"/>
<dbReference type="HOGENOM" id="CLU_072473_0_0_1"/>
<evidence type="ECO:0000313" key="3">
    <source>
        <dbReference type="Ensembl" id="ENSCPOP00000006227.3"/>
    </source>
</evidence>
<organism evidence="3 4">
    <name type="scientific">Cavia porcellus</name>
    <name type="common">Guinea pig</name>
    <dbReference type="NCBI Taxonomy" id="10141"/>
    <lineage>
        <taxon>Eukaryota</taxon>
        <taxon>Metazoa</taxon>
        <taxon>Chordata</taxon>
        <taxon>Craniata</taxon>
        <taxon>Vertebrata</taxon>
        <taxon>Euteleostomi</taxon>
        <taxon>Mammalia</taxon>
        <taxon>Eutheria</taxon>
        <taxon>Euarchontoglires</taxon>
        <taxon>Glires</taxon>
        <taxon>Rodentia</taxon>
        <taxon>Hystricomorpha</taxon>
        <taxon>Caviidae</taxon>
        <taxon>Cavia</taxon>
    </lineage>
</organism>
<dbReference type="OrthoDB" id="5984441at2759"/>
<reference evidence="3" key="2">
    <citation type="submission" date="2025-08" db="UniProtKB">
        <authorList>
            <consortium name="Ensembl"/>
        </authorList>
    </citation>
    <scope>IDENTIFICATION</scope>
    <source>
        <strain evidence="3">2N</strain>
    </source>
</reference>
<reference evidence="4" key="1">
    <citation type="journal article" date="2011" name="Nature">
        <title>A high-resolution map of human evolutionary constraint using 29 mammals.</title>
        <authorList>
            <person name="Lindblad-Toh K."/>
            <person name="Garber M."/>
            <person name="Zuk O."/>
            <person name="Lin M.F."/>
            <person name="Parker B.J."/>
            <person name="Washietl S."/>
            <person name="Kheradpour P."/>
            <person name="Ernst J."/>
            <person name="Jordan G."/>
            <person name="Mauceli E."/>
            <person name="Ward L.D."/>
            <person name="Lowe C.B."/>
            <person name="Holloway A.K."/>
            <person name="Clamp M."/>
            <person name="Gnerre S."/>
            <person name="Alfoldi J."/>
            <person name="Beal K."/>
            <person name="Chang J."/>
            <person name="Clawson H."/>
            <person name="Cuff J."/>
            <person name="Di Palma F."/>
            <person name="Fitzgerald S."/>
            <person name="Flicek P."/>
            <person name="Guttman M."/>
            <person name="Hubisz M.J."/>
            <person name="Jaffe D.B."/>
            <person name="Jungreis I."/>
            <person name="Kent W.J."/>
            <person name="Kostka D."/>
            <person name="Lara M."/>
            <person name="Martins A.L."/>
            <person name="Massingham T."/>
            <person name="Moltke I."/>
            <person name="Raney B.J."/>
            <person name="Rasmussen M.D."/>
            <person name="Robinson J."/>
            <person name="Stark A."/>
            <person name="Vilella A.J."/>
            <person name="Wen J."/>
            <person name="Xie X."/>
            <person name="Zody M.C."/>
            <person name="Baldwin J."/>
            <person name="Bloom T."/>
            <person name="Chin C.W."/>
            <person name="Heiman D."/>
            <person name="Nicol R."/>
            <person name="Nusbaum C."/>
            <person name="Young S."/>
            <person name="Wilkinson J."/>
            <person name="Worley K.C."/>
            <person name="Kovar C.L."/>
            <person name="Muzny D.M."/>
            <person name="Gibbs R.A."/>
            <person name="Cree A."/>
            <person name="Dihn H.H."/>
            <person name="Fowler G."/>
            <person name="Jhangiani S."/>
            <person name="Joshi V."/>
            <person name="Lee S."/>
            <person name="Lewis L.R."/>
            <person name="Nazareth L.V."/>
            <person name="Okwuonu G."/>
            <person name="Santibanez J."/>
            <person name="Warren W.C."/>
            <person name="Mardis E.R."/>
            <person name="Weinstock G.M."/>
            <person name="Wilson R.K."/>
            <person name="Delehaunty K."/>
            <person name="Dooling D."/>
            <person name="Fronik C."/>
            <person name="Fulton L."/>
            <person name="Fulton B."/>
            <person name="Graves T."/>
            <person name="Minx P."/>
            <person name="Sodergren E."/>
            <person name="Birney E."/>
            <person name="Margulies E.H."/>
            <person name="Herrero J."/>
            <person name="Green E.D."/>
            <person name="Haussler D."/>
            <person name="Siepel A."/>
            <person name="Goldman N."/>
            <person name="Pollard K.S."/>
            <person name="Pedersen J.S."/>
            <person name="Lander E.S."/>
            <person name="Kellis M."/>
        </authorList>
    </citation>
    <scope>NUCLEOTIDE SEQUENCE [LARGE SCALE GENOMIC DNA]</scope>
    <source>
        <strain evidence="4">2N</strain>
    </source>
</reference>
<evidence type="ECO:0000259" key="2">
    <source>
        <dbReference type="Pfam" id="PF13349"/>
    </source>
</evidence>
<dbReference type="Pfam" id="PF13349">
    <property type="entry name" value="DUF4097"/>
    <property type="match status" value="1"/>
</dbReference>
<reference evidence="3" key="3">
    <citation type="submission" date="2025-09" db="UniProtKB">
        <authorList>
            <consortium name="Ensembl"/>
        </authorList>
    </citation>
    <scope>IDENTIFICATION</scope>
    <source>
        <strain evidence="3">2N</strain>
    </source>
</reference>
<dbReference type="InterPro" id="IPR025164">
    <property type="entry name" value="Toastrack_DUF4097"/>
</dbReference>
<dbReference type="Ensembl" id="ENSCPOT00000006973.3">
    <property type="protein sequence ID" value="ENSCPOP00000006227.3"/>
    <property type="gene ID" value="ENSCPOG00000006904.4"/>
</dbReference>
<dbReference type="FunCoup" id="H0V8V7">
    <property type="interactions" value="699"/>
</dbReference>
<dbReference type="InParanoid" id="H0V8V7"/>
<dbReference type="eggNOG" id="ENOG502QQG7">
    <property type="taxonomic scope" value="Eukaryota"/>
</dbReference>
<dbReference type="CTD" id="222234"/>
<protein>
    <submittedName>
        <fullName evidence="3">Family with sequence similarity 185 member A</fullName>
    </submittedName>
</protein>
<dbReference type="EMBL" id="AAKN02032788">
    <property type="status" value="NOT_ANNOTATED_CDS"/>
    <property type="molecule type" value="Genomic_DNA"/>
</dbReference>
<keyword evidence="4" id="KW-1185">Reference proteome</keyword>
<feature type="region of interest" description="Disordered" evidence="1">
    <location>
        <begin position="26"/>
        <end position="55"/>
    </location>
</feature>
<feature type="domain" description="DUF4097" evidence="2">
    <location>
        <begin position="210"/>
        <end position="334"/>
    </location>
</feature>
<name>H0V8V7_CAVPO</name>
<dbReference type="PANTHER" id="PTHR34094:SF1">
    <property type="entry name" value="PROTEIN FAM185A"/>
    <property type="match status" value="1"/>
</dbReference>
<dbReference type="RefSeq" id="XP_013007919.1">
    <property type="nucleotide sequence ID" value="XM_013152465.3"/>
</dbReference>
<dbReference type="AlphaFoldDB" id="H0V8V7"/>
<evidence type="ECO:0000256" key="1">
    <source>
        <dbReference type="SAM" id="MobiDB-lite"/>
    </source>
</evidence>
<dbReference type="STRING" id="10141.ENSCPOP00000006227"/>
<dbReference type="Gene3D" id="2.160.20.120">
    <property type="match status" value="1"/>
</dbReference>
<gene>
    <name evidence="3" type="primary">FAM185A</name>
</gene>
<proteinExistence type="predicted"/>
<dbReference type="Proteomes" id="UP000005447">
    <property type="component" value="Unassembled WGS sequence"/>
</dbReference>
<dbReference type="OMA" id="KTQSWFE"/>
<dbReference type="PANTHER" id="PTHR34094">
    <property type="match status" value="1"/>
</dbReference>
<dbReference type="VEuPathDB" id="HostDB:ENSCPOG00000006904"/>
<dbReference type="EMBL" id="AAKN02032787">
    <property type="status" value="NOT_ANNOTATED_CDS"/>
    <property type="molecule type" value="Genomic_DNA"/>
</dbReference>
<accession>H0V8V7</accession>
<dbReference type="GeneTree" id="ENSGT00390000016680"/>